<comment type="caution">
    <text evidence="2">The sequence shown here is derived from an EMBL/GenBank/DDBJ whole genome shotgun (WGS) entry which is preliminary data.</text>
</comment>
<reference evidence="3" key="1">
    <citation type="journal article" date="2019" name="Int. J. Syst. Evol. Microbiol.">
        <title>The Global Catalogue of Microorganisms (GCM) 10K type strain sequencing project: providing services to taxonomists for standard genome sequencing and annotation.</title>
        <authorList>
            <consortium name="The Broad Institute Genomics Platform"/>
            <consortium name="The Broad Institute Genome Sequencing Center for Infectious Disease"/>
            <person name="Wu L."/>
            <person name="Ma J."/>
        </authorList>
    </citation>
    <scope>NUCLEOTIDE SEQUENCE [LARGE SCALE GENOMIC DNA]</scope>
    <source>
        <strain evidence="3">JCM 16112</strain>
    </source>
</reference>
<organism evidence="2 3">
    <name type="scientific">Algoriphagus jejuensis</name>
    <dbReference type="NCBI Taxonomy" id="419934"/>
    <lineage>
        <taxon>Bacteria</taxon>
        <taxon>Pseudomonadati</taxon>
        <taxon>Bacteroidota</taxon>
        <taxon>Cytophagia</taxon>
        <taxon>Cytophagales</taxon>
        <taxon>Cyclobacteriaceae</taxon>
        <taxon>Algoriphagus</taxon>
    </lineage>
</organism>
<gene>
    <name evidence="2" type="ORF">GCM10009119_16250</name>
</gene>
<evidence type="ECO:0000256" key="1">
    <source>
        <dbReference type="SAM" id="Phobius"/>
    </source>
</evidence>
<dbReference type="EMBL" id="BAAAFI010000007">
    <property type="protein sequence ID" value="GAA0878657.1"/>
    <property type="molecule type" value="Genomic_DNA"/>
</dbReference>
<keyword evidence="1" id="KW-0812">Transmembrane</keyword>
<keyword evidence="1" id="KW-0472">Membrane</keyword>
<name>A0ABP3YFX3_9BACT</name>
<keyword evidence="1" id="KW-1133">Transmembrane helix</keyword>
<proteinExistence type="predicted"/>
<evidence type="ECO:0000313" key="3">
    <source>
        <dbReference type="Proteomes" id="UP001500469"/>
    </source>
</evidence>
<protein>
    <submittedName>
        <fullName evidence="2">Uncharacterized protein</fullName>
    </submittedName>
</protein>
<dbReference type="RefSeq" id="WP_343850258.1">
    <property type="nucleotide sequence ID" value="NZ_BAAAFI010000007.1"/>
</dbReference>
<sequence>MFDLFWSILNLILLVGFVYFFFKVFKIGLRNLPARQRLYAAPFLVFGLLGLLAGRSKPETSSKIIGGEYFLERKQVKMSVVNTLDIVLVKRKADGRVDPTLSDSNISGFLLGRKWIYTGIREENDQLFTSGSMRYNILGLEIMSFSREVPFED</sequence>
<feature type="transmembrane region" description="Helical" evidence="1">
    <location>
        <begin position="37"/>
        <end position="54"/>
    </location>
</feature>
<dbReference type="Proteomes" id="UP001500469">
    <property type="component" value="Unassembled WGS sequence"/>
</dbReference>
<accession>A0ABP3YFX3</accession>
<keyword evidence="3" id="KW-1185">Reference proteome</keyword>
<feature type="transmembrane region" description="Helical" evidence="1">
    <location>
        <begin position="6"/>
        <end position="25"/>
    </location>
</feature>
<evidence type="ECO:0000313" key="2">
    <source>
        <dbReference type="EMBL" id="GAA0878657.1"/>
    </source>
</evidence>